<dbReference type="Gramene" id="GBG69765">
    <property type="protein sequence ID" value="GBG69765"/>
    <property type="gene ID" value="CBR_g4596"/>
</dbReference>
<proteinExistence type="predicted"/>
<accession>A0A388KI90</accession>
<name>A0A388KI90_CHABU</name>
<reference evidence="1 2" key="1">
    <citation type="journal article" date="2018" name="Cell">
        <title>The Chara Genome: Secondary Complexity and Implications for Plant Terrestrialization.</title>
        <authorList>
            <person name="Nishiyama T."/>
            <person name="Sakayama H."/>
            <person name="Vries J.D."/>
            <person name="Buschmann H."/>
            <person name="Saint-Marcoux D."/>
            <person name="Ullrich K.K."/>
            <person name="Haas F.B."/>
            <person name="Vanderstraeten L."/>
            <person name="Becker D."/>
            <person name="Lang D."/>
            <person name="Vosolsobe S."/>
            <person name="Rombauts S."/>
            <person name="Wilhelmsson P.K.I."/>
            <person name="Janitza P."/>
            <person name="Kern R."/>
            <person name="Heyl A."/>
            <person name="Rumpler F."/>
            <person name="Villalobos L.I.A.C."/>
            <person name="Clay J.M."/>
            <person name="Skokan R."/>
            <person name="Toyoda A."/>
            <person name="Suzuki Y."/>
            <person name="Kagoshima H."/>
            <person name="Schijlen E."/>
            <person name="Tajeshwar N."/>
            <person name="Catarino B."/>
            <person name="Hetherington A.J."/>
            <person name="Saltykova A."/>
            <person name="Bonnot C."/>
            <person name="Breuninger H."/>
            <person name="Symeonidi A."/>
            <person name="Radhakrishnan G.V."/>
            <person name="Van Nieuwerburgh F."/>
            <person name="Deforce D."/>
            <person name="Chang C."/>
            <person name="Karol K.G."/>
            <person name="Hedrich R."/>
            <person name="Ulvskov P."/>
            <person name="Glockner G."/>
            <person name="Delwiche C.F."/>
            <person name="Petrasek J."/>
            <person name="Van de Peer Y."/>
            <person name="Friml J."/>
            <person name="Beilby M."/>
            <person name="Dolan L."/>
            <person name="Kohara Y."/>
            <person name="Sugano S."/>
            <person name="Fujiyama A."/>
            <person name="Delaux P.-M."/>
            <person name="Quint M."/>
            <person name="TheiBen G."/>
            <person name="Hagemann M."/>
            <person name="Harholt J."/>
            <person name="Dunand C."/>
            <person name="Zachgo S."/>
            <person name="Langdale J."/>
            <person name="Maumus F."/>
            <person name="Straeten D.V.D."/>
            <person name="Gould S.B."/>
            <person name="Rensing S.A."/>
        </authorList>
    </citation>
    <scope>NUCLEOTIDE SEQUENCE [LARGE SCALE GENOMIC DNA]</scope>
    <source>
        <strain evidence="1 2">S276</strain>
    </source>
</reference>
<dbReference type="AlphaFoldDB" id="A0A388KI90"/>
<comment type="caution">
    <text evidence="1">The sequence shown here is derived from an EMBL/GenBank/DDBJ whole genome shotgun (WGS) entry which is preliminary data.</text>
</comment>
<keyword evidence="2" id="KW-1185">Reference proteome</keyword>
<dbReference type="OrthoDB" id="542523at2759"/>
<evidence type="ECO:0000313" key="1">
    <source>
        <dbReference type="EMBL" id="GBG69765.1"/>
    </source>
</evidence>
<sequence length="166" mass="17000">MAGIAAAASAGVAGGIGGKMKSALAGGVRAKADVAAAFTTVSCAPSAARVGARQLDHLLRNGRTAAPPLLFSPFSPPTCVRESSHKKAPRSRLLVRAAKLPAGVEPPSESPRLSQNLIGFTEDAEVLNSRAAMIGFFGLLAVEFIANKPILEMLGVEIGKGLNLPF</sequence>
<dbReference type="STRING" id="69332.A0A388KI90"/>
<organism evidence="1 2">
    <name type="scientific">Chara braunii</name>
    <name type="common">Braun's stonewort</name>
    <dbReference type="NCBI Taxonomy" id="69332"/>
    <lineage>
        <taxon>Eukaryota</taxon>
        <taxon>Viridiplantae</taxon>
        <taxon>Streptophyta</taxon>
        <taxon>Charophyceae</taxon>
        <taxon>Charales</taxon>
        <taxon>Characeae</taxon>
        <taxon>Chara</taxon>
    </lineage>
</organism>
<evidence type="ECO:0000313" key="2">
    <source>
        <dbReference type="Proteomes" id="UP000265515"/>
    </source>
</evidence>
<gene>
    <name evidence="1" type="ORF">CBR_g4596</name>
</gene>
<protein>
    <submittedName>
        <fullName evidence="1">Uncharacterized protein</fullName>
    </submittedName>
</protein>
<dbReference type="Proteomes" id="UP000265515">
    <property type="component" value="Unassembled WGS sequence"/>
</dbReference>
<dbReference type="EMBL" id="BFEA01000120">
    <property type="protein sequence ID" value="GBG69765.1"/>
    <property type="molecule type" value="Genomic_DNA"/>
</dbReference>
<dbReference type="SUPFAM" id="SSF103511">
    <property type="entry name" value="Chlorophyll a-b binding protein"/>
    <property type="match status" value="1"/>
</dbReference>